<evidence type="ECO:0000256" key="5">
    <source>
        <dbReference type="ARBA" id="ARBA00022705"/>
    </source>
</evidence>
<dbReference type="NCBIfam" id="TIGR01128">
    <property type="entry name" value="holA"/>
    <property type="match status" value="1"/>
</dbReference>
<gene>
    <name evidence="11" type="primary">holA</name>
    <name evidence="11" type="ORF">C7B43_05910</name>
</gene>
<evidence type="ECO:0000256" key="8">
    <source>
        <dbReference type="ARBA" id="ARBA00049244"/>
    </source>
</evidence>
<comment type="catalytic activity">
    <reaction evidence="8">
        <text>DNA(n) + a 2'-deoxyribonucleoside 5'-triphosphate = DNA(n+1) + diphosphate</text>
        <dbReference type="Rhea" id="RHEA:22508"/>
        <dbReference type="Rhea" id="RHEA-COMP:17339"/>
        <dbReference type="Rhea" id="RHEA-COMP:17340"/>
        <dbReference type="ChEBI" id="CHEBI:33019"/>
        <dbReference type="ChEBI" id="CHEBI:61560"/>
        <dbReference type="ChEBI" id="CHEBI:173112"/>
        <dbReference type="EC" id="2.7.7.7"/>
    </reaction>
</comment>
<dbReference type="GO" id="GO:0003677">
    <property type="term" value="F:DNA binding"/>
    <property type="evidence" value="ECO:0007669"/>
    <property type="project" value="InterPro"/>
</dbReference>
<dbReference type="PANTHER" id="PTHR34388:SF1">
    <property type="entry name" value="DNA POLYMERASE III SUBUNIT DELTA"/>
    <property type="match status" value="1"/>
</dbReference>
<dbReference type="InterPro" id="IPR005790">
    <property type="entry name" value="DNA_polIII_delta"/>
</dbReference>
<dbReference type="EC" id="2.7.7.7" evidence="1"/>
<evidence type="ECO:0000313" key="12">
    <source>
        <dbReference type="Proteomes" id="UP000242699"/>
    </source>
</evidence>
<protein>
    <recommendedName>
        <fullName evidence="2">DNA polymerase III subunit delta</fullName>
        <ecNumber evidence="1">2.7.7.7</ecNumber>
    </recommendedName>
</protein>
<dbReference type="AlphaFoldDB" id="A0A2T2X7D6"/>
<evidence type="ECO:0000256" key="6">
    <source>
        <dbReference type="ARBA" id="ARBA00022932"/>
    </source>
</evidence>
<keyword evidence="4" id="KW-0548">Nucleotidyltransferase</keyword>
<dbReference type="GO" id="GO:0003887">
    <property type="term" value="F:DNA-directed DNA polymerase activity"/>
    <property type="evidence" value="ECO:0007669"/>
    <property type="project" value="UniProtKB-KW"/>
</dbReference>
<feature type="domain" description="DNA polymerase III delta N-terminal" evidence="9">
    <location>
        <begin position="41"/>
        <end position="135"/>
    </location>
</feature>
<reference evidence="11 12" key="1">
    <citation type="journal article" date="2014" name="BMC Genomics">
        <title>Comparison of environmental and isolate Sulfobacillus genomes reveals diverse carbon, sulfur, nitrogen, and hydrogen metabolisms.</title>
        <authorList>
            <person name="Justice N.B."/>
            <person name="Norman A."/>
            <person name="Brown C.T."/>
            <person name="Singh A."/>
            <person name="Thomas B.C."/>
            <person name="Banfield J.F."/>
        </authorList>
    </citation>
    <scope>NUCLEOTIDE SEQUENCE [LARGE SCALE GENOMIC DNA]</scope>
    <source>
        <strain evidence="11">AMDSBA1</strain>
    </source>
</reference>
<dbReference type="Proteomes" id="UP000242699">
    <property type="component" value="Unassembled WGS sequence"/>
</dbReference>
<feature type="domain" description="DNA polymerase III delta subunit-like C-terminal" evidence="10">
    <location>
        <begin position="224"/>
        <end position="338"/>
    </location>
</feature>
<evidence type="ECO:0000256" key="2">
    <source>
        <dbReference type="ARBA" id="ARBA00017703"/>
    </source>
</evidence>
<dbReference type="EMBL" id="PXYT01000010">
    <property type="protein sequence ID" value="PSR30420.1"/>
    <property type="molecule type" value="Genomic_DNA"/>
</dbReference>
<keyword evidence="5" id="KW-0235">DNA replication</keyword>
<dbReference type="InterPro" id="IPR027417">
    <property type="entry name" value="P-loop_NTPase"/>
</dbReference>
<evidence type="ECO:0000256" key="3">
    <source>
        <dbReference type="ARBA" id="ARBA00022679"/>
    </source>
</evidence>
<dbReference type="SUPFAM" id="SSF52540">
    <property type="entry name" value="P-loop containing nucleoside triphosphate hydrolases"/>
    <property type="match status" value="1"/>
</dbReference>
<dbReference type="InterPro" id="IPR010372">
    <property type="entry name" value="DNA_pol3_delta_N"/>
</dbReference>
<accession>A0A2T2X7D6</accession>
<comment type="caution">
    <text evidence="11">The sequence shown here is derived from an EMBL/GenBank/DDBJ whole genome shotgun (WGS) entry which is preliminary data.</text>
</comment>
<evidence type="ECO:0000259" key="10">
    <source>
        <dbReference type="Pfam" id="PF21694"/>
    </source>
</evidence>
<evidence type="ECO:0000256" key="1">
    <source>
        <dbReference type="ARBA" id="ARBA00012417"/>
    </source>
</evidence>
<dbReference type="InterPro" id="IPR008921">
    <property type="entry name" value="DNA_pol3_clamp-load_cplx_C"/>
</dbReference>
<keyword evidence="6" id="KW-0239">DNA-directed DNA polymerase</keyword>
<dbReference type="InterPro" id="IPR048466">
    <property type="entry name" value="DNA_pol3_delta-like_C"/>
</dbReference>
<evidence type="ECO:0000259" key="9">
    <source>
        <dbReference type="Pfam" id="PF06144"/>
    </source>
</evidence>
<dbReference type="GO" id="GO:0006261">
    <property type="term" value="P:DNA-templated DNA replication"/>
    <property type="evidence" value="ECO:0007669"/>
    <property type="project" value="TreeGrafter"/>
</dbReference>
<evidence type="ECO:0000256" key="4">
    <source>
        <dbReference type="ARBA" id="ARBA00022695"/>
    </source>
</evidence>
<evidence type="ECO:0000256" key="7">
    <source>
        <dbReference type="ARBA" id="ARBA00034754"/>
    </source>
</evidence>
<dbReference type="Gene3D" id="3.40.50.300">
    <property type="entry name" value="P-loop containing nucleotide triphosphate hydrolases"/>
    <property type="match status" value="1"/>
</dbReference>
<sequence length="348" mass="40707">MLLWYNVATNKRVYARARGDKSVNIVEALEILEHGNLGPCYLLSGENSYWARQWIERARKHFLEDGYEDGFIVKEAVNSWSGLDMELRTTGFFTRRRMVVIKDAQWPQKDESLSNYLQHPDPEALLVIWDKKPSSALSKVFGPERFVELKPLPPHLYHRFVQREIKSRGLRVSSAAMDLISEFVLHDEQQVLYELDKMMLYDPGRKWDEESVRRFVTPMPHDTKLWRLTEPLAQRHRSETVAEAQELLREGKAPLLIFIVAIRHLIKLNHALKAKQRGISLQEFAREEGMKEFPAKKIWQHAQYWSLQEIAELLRLGAFVDRSLKTGFGDSETWVIMYMAMTGKQKPK</sequence>
<dbReference type="Gene3D" id="1.20.272.10">
    <property type="match status" value="1"/>
</dbReference>
<comment type="similarity">
    <text evidence="7">Belongs to the DNA polymerase HolA subunit family.</text>
</comment>
<dbReference type="PANTHER" id="PTHR34388">
    <property type="entry name" value="DNA POLYMERASE III SUBUNIT DELTA"/>
    <property type="match status" value="1"/>
</dbReference>
<organism evidence="11 12">
    <name type="scientific">Sulfobacillus benefaciens</name>
    <dbReference type="NCBI Taxonomy" id="453960"/>
    <lineage>
        <taxon>Bacteria</taxon>
        <taxon>Bacillati</taxon>
        <taxon>Bacillota</taxon>
        <taxon>Clostridia</taxon>
        <taxon>Eubacteriales</taxon>
        <taxon>Clostridiales Family XVII. Incertae Sedis</taxon>
        <taxon>Sulfobacillus</taxon>
    </lineage>
</organism>
<dbReference type="Pfam" id="PF21694">
    <property type="entry name" value="DNA_pol3_delta_C"/>
    <property type="match status" value="1"/>
</dbReference>
<proteinExistence type="inferred from homology"/>
<dbReference type="Pfam" id="PF06144">
    <property type="entry name" value="DNA_pol3_delta"/>
    <property type="match status" value="1"/>
</dbReference>
<name>A0A2T2X7D6_9FIRM</name>
<dbReference type="SUPFAM" id="SSF48019">
    <property type="entry name" value="post-AAA+ oligomerization domain-like"/>
    <property type="match status" value="1"/>
</dbReference>
<dbReference type="GO" id="GO:0009360">
    <property type="term" value="C:DNA polymerase III complex"/>
    <property type="evidence" value="ECO:0007669"/>
    <property type="project" value="InterPro"/>
</dbReference>
<keyword evidence="3" id="KW-0808">Transferase</keyword>
<evidence type="ECO:0000313" key="11">
    <source>
        <dbReference type="EMBL" id="PSR30420.1"/>
    </source>
</evidence>